<evidence type="ECO:0000256" key="6">
    <source>
        <dbReference type="ARBA" id="ARBA00022989"/>
    </source>
</evidence>
<keyword evidence="6 8" id="KW-1133">Transmembrane helix</keyword>
<feature type="transmembrane region" description="Helical" evidence="8">
    <location>
        <begin position="219"/>
        <end position="240"/>
    </location>
</feature>
<feature type="transmembrane region" description="Helical" evidence="8">
    <location>
        <begin position="33"/>
        <end position="52"/>
    </location>
</feature>
<dbReference type="InterPro" id="IPR004776">
    <property type="entry name" value="Mem_transp_PIN-like"/>
</dbReference>
<dbReference type="PANTHER" id="PTHR36838">
    <property type="entry name" value="AUXIN EFFLUX CARRIER FAMILY PROTEIN"/>
    <property type="match status" value="1"/>
</dbReference>
<feature type="transmembrane region" description="Helical" evidence="8">
    <location>
        <begin position="155"/>
        <end position="175"/>
    </location>
</feature>
<keyword evidence="4" id="KW-1003">Cell membrane</keyword>
<evidence type="ECO:0000256" key="2">
    <source>
        <dbReference type="ARBA" id="ARBA00010145"/>
    </source>
</evidence>
<protein>
    <submittedName>
        <fullName evidence="9">Transporter</fullName>
    </submittedName>
</protein>
<sequence>MVVLNALIPVFGLILLGWLFGARGVIPADGGRTLGVITFKLFMPVLLFSGLARADLAEAMSPQLLLLYYLPAISLFVGVNLLMHRRLGRPSSMGLAASYSNNVLVGIPIITVMLGIDSLVYLFAILVFHSLVLFTLQSLYNAFWGDGEGVNWRNLLASLANPLIIGLALGALVNLSGLTIPDPLWRLIELLAAAALPVALLMLGMSLSGYRLHLSGSMLLLTLAKLVAFPAMMLGAGSLLPGLNPTAHAVLVLMAACPTGVNVLAFAMGATDTRIISSVIFLSTLLAALTLPLWLVILGF</sequence>
<keyword evidence="5 8" id="KW-0812">Transmembrane</keyword>
<dbReference type="Gene3D" id="1.20.1530.20">
    <property type="match status" value="1"/>
</dbReference>
<name>A0ABQ2CTC2_9GAMM</name>
<dbReference type="Pfam" id="PF03547">
    <property type="entry name" value="Mem_trans"/>
    <property type="match status" value="1"/>
</dbReference>
<comment type="caution">
    <text evidence="9">The sequence shown here is derived from an EMBL/GenBank/DDBJ whole genome shotgun (WGS) entry which is preliminary data.</text>
</comment>
<evidence type="ECO:0000256" key="4">
    <source>
        <dbReference type="ARBA" id="ARBA00022475"/>
    </source>
</evidence>
<keyword evidence="10" id="KW-1185">Reference proteome</keyword>
<evidence type="ECO:0000256" key="7">
    <source>
        <dbReference type="ARBA" id="ARBA00023136"/>
    </source>
</evidence>
<evidence type="ECO:0000313" key="10">
    <source>
        <dbReference type="Proteomes" id="UP000633263"/>
    </source>
</evidence>
<evidence type="ECO:0000256" key="5">
    <source>
        <dbReference type="ARBA" id="ARBA00022692"/>
    </source>
</evidence>
<dbReference type="PANTHER" id="PTHR36838:SF3">
    <property type="entry name" value="TRANSPORTER AUXIN EFFLUX CARRIER EC FAMILY"/>
    <property type="match status" value="1"/>
</dbReference>
<feature type="transmembrane region" description="Helical" evidence="8">
    <location>
        <begin position="120"/>
        <end position="143"/>
    </location>
</feature>
<dbReference type="RefSeq" id="WP_188637035.1">
    <property type="nucleotide sequence ID" value="NZ_BMNN01000006.1"/>
</dbReference>
<feature type="transmembrane region" description="Helical" evidence="8">
    <location>
        <begin position="279"/>
        <end position="297"/>
    </location>
</feature>
<keyword evidence="3" id="KW-0813">Transport</keyword>
<evidence type="ECO:0000313" key="9">
    <source>
        <dbReference type="EMBL" id="GGJ07480.1"/>
    </source>
</evidence>
<organism evidence="9 10">
    <name type="scientific">Halopseudomonas pertucinogena</name>
    <dbReference type="NCBI Taxonomy" id="86175"/>
    <lineage>
        <taxon>Bacteria</taxon>
        <taxon>Pseudomonadati</taxon>
        <taxon>Pseudomonadota</taxon>
        <taxon>Gammaproteobacteria</taxon>
        <taxon>Pseudomonadales</taxon>
        <taxon>Pseudomonadaceae</taxon>
        <taxon>Halopseudomonas</taxon>
    </lineage>
</organism>
<feature type="transmembrane region" description="Helical" evidence="8">
    <location>
        <begin position="64"/>
        <end position="83"/>
    </location>
</feature>
<dbReference type="InterPro" id="IPR038770">
    <property type="entry name" value="Na+/solute_symporter_sf"/>
</dbReference>
<evidence type="ECO:0000256" key="8">
    <source>
        <dbReference type="SAM" id="Phobius"/>
    </source>
</evidence>
<gene>
    <name evidence="9" type="ORF">GCM10009083_25540</name>
</gene>
<accession>A0ABQ2CTC2</accession>
<feature type="transmembrane region" description="Helical" evidence="8">
    <location>
        <begin position="6"/>
        <end position="26"/>
    </location>
</feature>
<comment type="subcellular location">
    <subcellularLocation>
        <location evidence="1">Cell membrane</location>
        <topology evidence="1">Multi-pass membrane protein</topology>
    </subcellularLocation>
</comment>
<evidence type="ECO:0000256" key="1">
    <source>
        <dbReference type="ARBA" id="ARBA00004651"/>
    </source>
</evidence>
<reference evidence="10" key="1">
    <citation type="journal article" date="2019" name="Int. J. Syst. Evol. Microbiol.">
        <title>The Global Catalogue of Microorganisms (GCM) 10K type strain sequencing project: providing services to taxonomists for standard genome sequencing and annotation.</title>
        <authorList>
            <consortium name="The Broad Institute Genomics Platform"/>
            <consortium name="The Broad Institute Genome Sequencing Center for Infectious Disease"/>
            <person name="Wu L."/>
            <person name="Ma J."/>
        </authorList>
    </citation>
    <scope>NUCLEOTIDE SEQUENCE [LARGE SCALE GENOMIC DNA]</scope>
    <source>
        <strain evidence="10">JCM 11590</strain>
    </source>
</reference>
<evidence type="ECO:0000256" key="3">
    <source>
        <dbReference type="ARBA" id="ARBA00022448"/>
    </source>
</evidence>
<keyword evidence="7 8" id="KW-0472">Membrane</keyword>
<dbReference type="Proteomes" id="UP000633263">
    <property type="component" value="Unassembled WGS sequence"/>
</dbReference>
<proteinExistence type="inferred from homology"/>
<comment type="similarity">
    <text evidence="2">Belongs to the auxin efflux carrier (TC 2.A.69) family.</text>
</comment>
<feature type="transmembrane region" description="Helical" evidence="8">
    <location>
        <begin position="95"/>
        <end position="114"/>
    </location>
</feature>
<dbReference type="EMBL" id="BMNN01000006">
    <property type="protein sequence ID" value="GGJ07480.1"/>
    <property type="molecule type" value="Genomic_DNA"/>
</dbReference>
<feature type="transmembrane region" description="Helical" evidence="8">
    <location>
        <begin position="187"/>
        <end position="207"/>
    </location>
</feature>
<feature type="transmembrane region" description="Helical" evidence="8">
    <location>
        <begin position="246"/>
        <end position="267"/>
    </location>
</feature>